<gene>
    <name evidence="3" type="ORF">RH857_07840</name>
</gene>
<accession>A0ABU1FTS1</accession>
<evidence type="ECO:0000256" key="1">
    <source>
        <dbReference type="SAM" id="MobiDB-lite"/>
    </source>
</evidence>
<keyword evidence="4" id="KW-1185">Reference proteome</keyword>
<reference evidence="4" key="1">
    <citation type="submission" date="2023-07" db="EMBL/GenBank/DDBJ databases">
        <title>Description of three actinobacteria isolated from air of manufacturing shop in a pharmaceutical factory.</title>
        <authorList>
            <person name="Zhang D.-F."/>
        </authorList>
    </citation>
    <scope>NUCLEOTIDE SEQUENCE [LARGE SCALE GENOMIC DNA]</scope>
    <source>
        <strain evidence="4">CCTCC AB 207010</strain>
    </source>
</reference>
<dbReference type="PANTHER" id="PTHR30121:SF11">
    <property type="entry name" value="AAA+ ATPASE DOMAIN-CONTAINING PROTEIN"/>
    <property type="match status" value="1"/>
</dbReference>
<dbReference type="Pfam" id="PF10412">
    <property type="entry name" value="TrwB_AAD_bind"/>
    <property type="match status" value="1"/>
</dbReference>
<name>A0ABU1FTS1_9MICC</name>
<dbReference type="CDD" id="cd01127">
    <property type="entry name" value="TrwB_TraG_TraD_VirD4"/>
    <property type="match status" value="2"/>
</dbReference>
<dbReference type="SUPFAM" id="SSF52540">
    <property type="entry name" value="P-loop containing nucleoside triphosphate hydrolases"/>
    <property type="match status" value="1"/>
</dbReference>
<dbReference type="InterPro" id="IPR051162">
    <property type="entry name" value="T4SS_component"/>
</dbReference>
<organism evidence="3 4">
    <name type="scientific">Nesterenkonia flava</name>
    <dbReference type="NCBI Taxonomy" id="469799"/>
    <lineage>
        <taxon>Bacteria</taxon>
        <taxon>Bacillati</taxon>
        <taxon>Actinomycetota</taxon>
        <taxon>Actinomycetes</taxon>
        <taxon>Micrococcales</taxon>
        <taxon>Micrococcaceae</taxon>
        <taxon>Nesterenkonia</taxon>
    </lineage>
</organism>
<protein>
    <submittedName>
        <fullName evidence="3">Type IV secretion system DNA-binding domain-containing protein</fullName>
    </submittedName>
</protein>
<evidence type="ECO:0000313" key="3">
    <source>
        <dbReference type="EMBL" id="MDR5712039.1"/>
    </source>
</evidence>
<dbReference type="GO" id="GO:0003677">
    <property type="term" value="F:DNA binding"/>
    <property type="evidence" value="ECO:0007669"/>
    <property type="project" value="UniProtKB-KW"/>
</dbReference>
<dbReference type="Gene3D" id="3.40.50.300">
    <property type="entry name" value="P-loop containing nucleotide triphosphate hydrolases"/>
    <property type="match status" value="2"/>
</dbReference>
<feature type="region of interest" description="Disordered" evidence="1">
    <location>
        <begin position="658"/>
        <end position="691"/>
    </location>
</feature>
<sequence length="691" mass="75592">MASSSNLGQIGFEIRARGEKEATPSLRWYMAAGKPRIADLDSLVRAHLPVQTRARSRVRREPQLAVSVRLRGTRAHLDPSRIEQAAKNLYTVLGTLRAEDELTIQLLLGHRHSPPIPFPDTWAEFFRVLMHPERPSGREKSPNLRHRREQHGFDSSLRIGASASTISRARHLISQVRDALKVLETASTTLRLKNLPPKRILTLRRGWRWPLRLSSGEAASVAGWPVGDGELPVYGSGHPQLAPPSATLPPTERTLGVSAAPGFEKVKIGYSLQDAAYHSHLLGPTGVGKSTAMLNLIAHDMAVGASVVVLDPKGDLADDILAHIPADRHSDVVVLDATADTVVGLNPLQAPRGMEAQTADHLLAVFEGLDARPWGVGVRQTLSTAIHTLVRVPGSTLLDVIPLLTDPGFRRQILTQVADDSGLEFWQQFEAMTPAKQQEAIAPVLRRLHPIQLRPSLRAILGQSEPRFDLREVFTSRKILIVNLNKGVIGAEPARLLGNLLIGMLWQHTLTRQKLPRERRHVISLHIDEAHDFISGLGAASDLTDILAQARSLGVAMHLANQHLNQFTPKVAEAVLSNARNRIYLPLSGKDARTIAKTFGGLEPADYEQLPAYHAQAQLMHRGRQTPWMTIQLSPAPQSVSDPAEVAATAQENYAVPVDEVSAAQKQRTGSKTKARRNTKTEAGFGGRAAS</sequence>
<evidence type="ECO:0000313" key="4">
    <source>
        <dbReference type="Proteomes" id="UP001260872"/>
    </source>
</evidence>
<keyword evidence="3" id="KW-0238">DNA-binding</keyword>
<dbReference type="EMBL" id="JAVKGT010000017">
    <property type="protein sequence ID" value="MDR5712039.1"/>
    <property type="molecule type" value="Genomic_DNA"/>
</dbReference>
<feature type="domain" description="Type IV secretion system coupling protein TraD DNA-binding" evidence="2">
    <location>
        <begin position="269"/>
        <end position="603"/>
    </location>
</feature>
<feature type="compositionally biased region" description="Basic residues" evidence="1">
    <location>
        <begin position="669"/>
        <end position="678"/>
    </location>
</feature>
<dbReference type="Proteomes" id="UP001260872">
    <property type="component" value="Unassembled WGS sequence"/>
</dbReference>
<comment type="caution">
    <text evidence="3">The sequence shown here is derived from an EMBL/GenBank/DDBJ whole genome shotgun (WGS) entry which is preliminary data.</text>
</comment>
<proteinExistence type="predicted"/>
<dbReference type="InterPro" id="IPR027417">
    <property type="entry name" value="P-loop_NTPase"/>
</dbReference>
<dbReference type="PANTHER" id="PTHR30121">
    <property type="entry name" value="UNCHARACTERIZED PROTEIN YJGR-RELATED"/>
    <property type="match status" value="1"/>
</dbReference>
<dbReference type="InterPro" id="IPR019476">
    <property type="entry name" value="T4SS_TraD_DNA-bd"/>
</dbReference>
<evidence type="ECO:0000259" key="2">
    <source>
        <dbReference type="Pfam" id="PF10412"/>
    </source>
</evidence>